<evidence type="ECO:0000259" key="11">
    <source>
        <dbReference type="PROSITE" id="PS51278"/>
    </source>
</evidence>
<dbReference type="FunFam" id="3.40.50.10490:FF:000001">
    <property type="entry name" value="Glutamine--fructose-6-phosphate aminotransferase [isomerizing]"/>
    <property type="match status" value="1"/>
</dbReference>
<dbReference type="InterPro" id="IPR001347">
    <property type="entry name" value="SIS_dom"/>
</dbReference>
<evidence type="ECO:0000256" key="5">
    <source>
        <dbReference type="ARBA" id="ARBA00022490"/>
    </source>
</evidence>
<dbReference type="NCBIfam" id="NF001484">
    <property type="entry name" value="PRK00331.1"/>
    <property type="match status" value="1"/>
</dbReference>
<sequence length="629" mass="67328">MLARLGWQQERNGDLTNMCGIIGIVSETGVADRLVDGLKRMEYRGYDSAGVCTLDTDNNGGHELVRRRAKGKLENLVAELAGNPAPGTIGIAHTRWATHGAPTAANAHPHATDRVALVHNGIIENYKPLRDELVAAGRTLESETDSEVVAHLVSQQIEVGASPEDAVQTVLPRLRGAFALAILFRDHPGMMIGARRGSPLVVGYAEGEMFLGSDALALATLTQRIAYLEEGDWVVLTRDGAEIRDTDNAPVQREITTSGASAAAVEKGNYRHFMQKEIFEQPTVVGQTLGSYLRQSDGTVALPQFDFDLSSVKRITIVACGTSFYAGMVAKYWFEQFARVPVDIDVASEFRYRDPVLEDGGLALFISQSGETADTLAALRHCKEAGQTIAVVVNVPTSSMAREADLLLPTHAGPEIGVASTKAFTCQLAVLAALAANMAVKKGHMDRAEEQEVVRHLFEAPACLNAALGHDEDIEAMAPLIAPARDVLYLGRGPDYPLALEGALKLKEISYIHAEGYASGEMKHGPIALIDEDVPVIVLAPSGPLFEKTVSNMEEVRARGGQIVLISDAEGLAAAGEGCLATIEMPSVHPLIAPLVYAVPVQLLAYHVACVKGTDVDQPRNLAKSVTVE</sequence>
<evidence type="ECO:0000256" key="10">
    <source>
        <dbReference type="HAMAP-Rule" id="MF_00164"/>
    </source>
</evidence>
<comment type="subunit">
    <text evidence="10">Homodimer.</text>
</comment>
<proteinExistence type="inferred from homology"/>
<dbReference type="InterPro" id="IPR035490">
    <property type="entry name" value="GlmS/FrlB_SIS"/>
</dbReference>
<feature type="active site" description="Nucleophile; for GATase activity" evidence="10">
    <location>
        <position position="19"/>
    </location>
</feature>
<dbReference type="EMBL" id="QBKA01000002">
    <property type="protein sequence ID" value="RDC60747.1"/>
    <property type="molecule type" value="Genomic_DNA"/>
</dbReference>
<dbReference type="CDD" id="cd05008">
    <property type="entry name" value="SIS_GlmS_GlmD_1"/>
    <property type="match status" value="1"/>
</dbReference>
<dbReference type="InterPro" id="IPR047084">
    <property type="entry name" value="GFAT_N"/>
</dbReference>
<evidence type="ECO:0000256" key="7">
    <source>
        <dbReference type="ARBA" id="ARBA00022679"/>
    </source>
</evidence>
<dbReference type="PANTHER" id="PTHR10937">
    <property type="entry name" value="GLUCOSAMINE--FRUCTOSE-6-PHOSPHATE AMINOTRANSFERASE, ISOMERIZING"/>
    <property type="match status" value="1"/>
</dbReference>
<dbReference type="CDD" id="cd00714">
    <property type="entry name" value="GFAT"/>
    <property type="match status" value="1"/>
</dbReference>
<feature type="active site" description="For Fru-6P isomerization activity" evidence="10">
    <location>
        <position position="624"/>
    </location>
</feature>
<dbReference type="InterPro" id="IPR029055">
    <property type="entry name" value="Ntn_hydrolases_N"/>
</dbReference>
<dbReference type="CDD" id="cd05009">
    <property type="entry name" value="SIS_GlmS_GlmD_2"/>
    <property type="match status" value="1"/>
</dbReference>
<comment type="catalytic activity">
    <reaction evidence="1 10">
        <text>D-fructose 6-phosphate + L-glutamine = D-glucosamine 6-phosphate + L-glutamate</text>
        <dbReference type="Rhea" id="RHEA:13237"/>
        <dbReference type="ChEBI" id="CHEBI:29985"/>
        <dbReference type="ChEBI" id="CHEBI:58359"/>
        <dbReference type="ChEBI" id="CHEBI:58725"/>
        <dbReference type="ChEBI" id="CHEBI:61527"/>
        <dbReference type="EC" id="2.6.1.16"/>
    </reaction>
</comment>
<dbReference type="InterPro" id="IPR017932">
    <property type="entry name" value="GATase_2_dom"/>
</dbReference>
<evidence type="ECO:0000313" key="13">
    <source>
        <dbReference type="EMBL" id="RDC60747.1"/>
    </source>
</evidence>
<evidence type="ECO:0000256" key="8">
    <source>
        <dbReference type="ARBA" id="ARBA00022737"/>
    </source>
</evidence>
<evidence type="ECO:0000256" key="1">
    <source>
        <dbReference type="ARBA" id="ARBA00001031"/>
    </source>
</evidence>
<dbReference type="PANTHER" id="PTHR10937:SF0">
    <property type="entry name" value="GLUTAMINE--FRUCTOSE-6-PHOSPHATE TRANSAMINASE (ISOMERIZING)"/>
    <property type="match status" value="1"/>
</dbReference>
<comment type="subcellular location">
    <subcellularLocation>
        <location evidence="2 10">Cytoplasm</location>
    </subcellularLocation>
</comment>
<dbReference type="GO" id="GO:0005829">
    <property type="term" value="C:cytosol"/>
    <property type="evidence" value="ECO:0007669"/>
    <property type="project" value="TreeGrafter"/>
</dbReference>
<evidence type="ECO:0000256" key="2">
    <source>
        <dbReference type="ARBA" id="ARBA00004496"/>
    </source>
</evidence>
<gene>
    <name evidence="10 13" type="primary">glmS</name>
    <name evidence="13" type="ORF">HME9302_01963</name>
</gene>
<feature type="domain" description="SIS" evidence="12">
    <location>
        <begin position="305"/>
        <end position="444"/>
    </location>
</feature>
<feature type="domain" description="Glutamine amidotransferase type-2" evidence="11">
    <location>
        <begin position="19"/>
        <end position="239"/>
    </location>
</feature>
<accession>A0A369QBY5</accession>
<dbReference type="GO" id="GO:0004360">
    <property type="term" value="F:glutamine-fructose-6-phosphate transaminase (isomerizing) activity"/>
    <property type="evidence" value="ECO:0007669"/>
    <property type="project" value="UniProtKB-UniRule"/>
</dbReference>
<dbReference type="Proteomes" id="UP000253727">
    <property type="component" value="Unassembled WGS sequence"/>
</dbReference>
<dbReference type="Pfam" id="PF01380">
    <property type="entry name" value="SIS"/>
    <property type="match status" value="2"/>
</dbReference>
<dbReference type="NCBIfam" id="TIGR01135">
    <property type="entry name" value="glmS"/>
    <property type="match status" value="1"/>
</dbReference>
<dbReference type="GO" id="GO:0006487">
    <property type="term" value="P:protein N-linked glycosylation"/>
    <property type="evidence" value="ECO:0007669"/>
    <property type="project" value="TreeGrafter"/>
</dbReference>
<keyword evidence="5 10" id="KW-0963">Cytoplasm</keyword>
<dbReference type="FunFam" id="3.40.50.10490:FF:000002">
    <property type="entry name" value="Glutamine--fructose-6-phosphate aminotransferase [isomerizing]"/>
    <property type="match status" value="1"/>
</dbReference>
<keyword evidence="7 10" id="KW-0808">Transferase</keyword>
<dbReference type="FunFam" id="3.60.20.10:FF:000006">
    <property type="entry name" value="Glutamine--fructose-6-phosphate aminotransferase [isomerizing]"/>
    <property type="match status" value="1"/>
</dbReference>
<dbReference type="GO" id="GO:0097367">
    <property type="term" value="F:carbohydrate derivative binding"/>
    <property type="evidence" value="ECO:0007669"/>
    <property type="project" value="InterPro"/>
</dbReference>
<evidence type="ECO:0000313" key="14">
    <source>
        <dbReference type="Proteomes" id="UP000253727"/>
    </source>
</evidence>
<dbReference type="GO" id="GO:0005975">
    <property type="term" value="P:carbohydrate metabolic process"/>
    <property type="evidence" value="ECO:0007669"/>
    <property type="project" value="UniProtKB-UniRule"/>
</dbReference>
<feature type="domain" description="SIS" evidence="12">
    <location>
        <begin position="477"/>
        <end position="619"/>
    </location>
</feature>
<dbReference type="AlphaFoldDB" id="A0A369QBY5"/>
<reference evidence="13 14" key="1">
    <citation type="submission" date="2018-04" db="EMBL/GenBank/DDBJ databases">
        <title>Altererythrobacter sp. HME9302 genome sequencing and assembly.</title>
        <authorList>
            <person name="Kang H."/>
            <person name="Kim H."/>
            <person name="Joh K."/>
        </authorList>
    </citation>
    <scope>NUCLEOTIDE SEQUENCE [LARGE SCALE GENOMIC DNA]</scope>
    <source>
        <strain evidence="13 14">HME9302</strain>
    </source>
</reference>
<keyword evidence="8" id="KW-0677">Repeat</keyword>
<dbReference type="HAMAP" id="MF_00164">
    <property type="entry name" value="GlmS"/>
    <property type="match status" value="1"/>
</dbReference>
<evidence type="ECO:0000256" key="3">
    <source>
        <dbReference type="ARBA" id="ARBA00012916"/>
    </source>
</evidence>
<keyword evidence="14" id="KW-1185">Reference proteome</keyword>
<dbReference type="InterPro" id="IPR035466">
    <property type="entry name" value="GlmS/AgaS_SIS"/>
</dbReference>
<comment type="function">
    <text evidence="10">Catalyzes the first step in hexosamine metabolism, converting fructose-6P into glucosamine-6P using glutamine as a nitrogen source.</text>
</comment>
<dbReference type="GO" id="GO:0046349">
    <property type="term" value="P:amino sugar biosynthetic process"/>
    <property type="evidence" value="ECO:0007669"/>
    <property type="project" value="UniProtKB-ARBA"/>
</dbReference>
<evidence type="ECO:0000256" key="9">
    <source>
        <dbReference type="ARBA" id="ARBA00022962"/>
    </source>
</evidence>
<dbReference type="SUPFAM" id="SSF56235">
    <property type="entry name" value="N-terminal nucleophile aminohydrolases (Ntn hydrolases)"/>
    <property type="match status" value="1"/>
</dbReference>
<dbReference type="EC" id="2.6.1.16" evidence="3 10"/>
<dbReference type="Gene3D" id="3.40.50.10490">
    <property type="entry name" value="Glucose-6-phosphate isomerase like protein, domain 1"/>
    <property type="match status" value="2"/>
</dbReference>
<comment type="caution">
    <text evidence="13">The sequence shown here is derived from an EMBL/GenBank/DDBJ whole genome shotgun (WGS) entry which is preliminary data.</text>
</comment>
<dbReference type="SUPFAM" id="SSF53697">
    <property type="entry name" value="SIS domain"/>
    <property type="match status" value="1"/>
</dbReference>
<protein>
    <recommendedName>
        <fullName evidence="4 10">Glutamine--fructose-6-phosphate aminotransferase [isomerizing]</fullName>
        <ecNumber evidence="3 10">2.6.1.16</ecNumber>
    </recommendedName>
    <alternativeName>
        <fullName evidence="10">D-fructose-6-phosphate amidotransferase</fullName>
    </alternativeName>
    <alternativeName>
        <fullName evidence="10">GFAT</fullName>
    </alternativeName>
    <alternativeName>
        <fullName evidence="10">Glucosamine-6-phosphate synthase</fullName>
    </alternativeName>
    <alternativeName>
        <fullName evidence="10">Hexosephosphate aminotransferase</fullName>
    </alternativeName>
    <alternativeName>
        <fullName evidence="10">L-glutamine--D-fructose-6-phosphate amidotransferase</fullName>
    </alternativeName>
</protein>
<organism evidence="13 14">
    <name type="scientific">Alteripontixanthobacter maritimus</name>
    <dbReference type="NCBI Taxonomy" id="2161824"/>
    <lineage>
        <taxon>Bacteria</taxon>
        <taxon>Pseudomonadati</taxon>
        <taxon>Pseudomonadota</taxon>
        <taxon>Alphaproteobacteria</taxon>
        <taxon>Sphingomonadales</taxon>
        <taxon>Erythrobacteraceae</taxon>
        <taxon>Alteripontixanthobacter</taxon>
    </lineage>
</organism>
<dbReference type="PROSITE" id="PS51464">
    <property type="entry name" value="SIS"/>
    <property type="match status" value="2"/>
</dbReference>
<keyword evidence="9" id="KW-0315">Glutamine amidotransferase</keyword>
<evidence type="ECO:0000259" key="12">
    <source>
        <dbReference type="PROSITE" id="PS51464"/>
    </source>
</evidence>
<evidence type="ECO:0000256" key="6">
    <source>
        <dbReference type="ARBA" id="ARBA00022576"/>
    </source>
</evidence>
<dbReference type="Gene3D" id="3.60.20.10">
    <property type="entry name" value="Glutamine Phosphoribosylpyrophosphate, subunit 1, domain 1"/>
    <property type="match status" value="1"/>
</dbReference>
<feature type="initiator methionine" description="Removed" evidence="10">
    <location>
        <position position="18"/>
    </location>
</feature>
<dbReference type="Pfam" id="PF13522">
    <property type="entry name" value="GATase_6"/>
    <property type="match status" value="1"/>
</dbReference>
<name>A0A369QBY5_9SPHN</name>
<dbReference type="GO" id="GO:0006047">
    <property type="term" value="P:UDP-N-acetylglucosamine metabolic process"/>
    <property type="evidence" value="ECO:0007669"/>
    <property type="project" value="TreeGrafter"/>
</dbReference>
<evidence type="ECO:0000256" key="4">
    <source>
        <dbReference type="ARBA" id="ARBA00016090"/>
    </source>
</evidence>
<dbReference type="InterPro" id="IPR046348">
    <property type="entry name" value="SIS_dom_sf"/>
</dbReference>
<dbReference type="GO" id="GO:0006002">
    <property type="term" value="P:fructose 6-phosphate metabolic process"/>
    <property type="evidence" value="ECO:0007669"/>
    <property type="project" value="TreeGrafter"/>
</dbReference>
<keyword evidence="6 10" id="KW-0032">Aminotransferase</keyword>
<dbReference type="PROSITE" id="PS51278">
    <property type="entry name" value="GATASE_TYPE_2"/>
    <property type="match status" value="1"/>
</dbReference>
<dbReference type="InterPro" id="IPR005855">
    <property type="entry name" value="GFAT"/>
</dbReference>